<name>A0A1Y6FQZ0_9SPHN</name>
<feature type="region of interest" description="Disordered" evidence="1">
    <location>
        <begin position="210"/>
        <end position="264"/>
    </location>
</feature>
<evidence type="ECO:0000313" key="3">
    <source>
        <dbReference type="Proteomes" id="UP000194469"/>
    </source>
</evidence>
<dbReference type="InterPro" id="IPR050708">
    <property type="entry name" value="T6SS_VgrG/RHS"/>
</dbReference>
<organism evidence="2 3">
    <name type="scientific">Sphingopyxis terrae subsp. ummariensis</name>
    <dbReference type="NCBI Taxonomy" id="429001"/>
    <lineage>
        <taxon>Bacteria</taxon>
        <taxon>Pseudomonadati</taxon>
        <taxon>Pseudomonadota</taxon>
        <taxon>Alphaproteobacteria</taxon>
        <taxon>Sphingomonadales</taxon>
        <taxon>Sphingomonadaceae</taxon>
        <taxon>Sphingopyxis</taxon>
    </lineage>
</organism>
<dbReference type="EMBL" id="FXWL01000002">
    <property type="protein sequence ID" value="SMQ77295.1"/>
    <property type="molecule type" value="Genomic_DNA"/>
</dbReference>
<dbReference type="Gene3D" id="2.180.10.10">
    <property type="entry name" value="RHS repeat-associated core"/>
    <property type="match status" value="1"/>
</dbReference>
<dbReference type="PRINTS" id="PR00394">
    <property type="entry name" value="RHSPROTEIN"/>
</dbReference>
<proteinExistence type="predicted"/>
<feature type="compositionally biased region" description="Basic and acidic residues" evidence="1">
    <location>
        <begin position="177"/>
        <end position="193"/>
    </location>
</feature>
<feature type="compositionally biased region" description="Pro residues" evidence="1">
    <location>
        <begin position="247"/>
        <end position="257"/>
    </location>
</feature>
<evidence type="ECO:0000313" key="2">
    <source>
        <dbReference type="EMBL" id="SMQ77295.1"/>
    </source>
</evidence>
<dbReference type="NCBIfam" id="TIGR03696">
    <property type="entry name" value="Rhs_assc_core"/>
    <property type="match status" value="1"/>
</dbReference>
<accession>A0A1Y6FQZ0</accession>
<dbReference type="Proteomes" id="UP000194469">
    <property type="component" value="Unassembled WGS sequence"/>
</dbReference>
<dbReference type="PANTHER" id="PTHR32305:SF15">
    <property type="entry name" value="PROTEIN RHSA-RELATED"/>
    <property type="match status" value="1"/>
</dbReference>
<gene>
    <name evidence="2" type="ORF">SAMN06295984_2703</name>
</gene>
<dbReference type="InterPro" id="IPR022385">
    <property type="entry name" value="Rhs_assc_core"/>
</dbReference>
<keyword evidence="3" id="KW-1185">Reference proteome</keyword>
<dbReference type="PANTHER" id="PTHR32305">
    <property type="match status" value="1"/>
</dbReference>
<reference evidence="3" key="1">
    <citation type="submission" date="2017-04" db="EMBL/GenBank/DDBJ databases">
        <authorList>
            <person name="Varghese N."/>
            <person name="Submissions S."/>
        </authorList>
    </citation>
    <scope>NUCLEOTIDE SEQUENCE [LARGE SCALE GENOMIC DNA]</scope>
    <source>
        <strain evidence="3">UI2</strain>
    </source>
</reference>
<dbReference type="AlphaFoldDB" id="A0A1Y6FQZ0"/>
<evidence type="ECO:0000256" key="1">
    <source>
        <dbReference type="SAM" id="MobiDB-lite"/>
    </source>
</evidence>
<protein>
    <submittedName>
        <fullName evidence="2">RHS repeat-associated core domain-containing protein</fullName>
    </submittedName>
</protein>
<feature type="region of interest" description="Disordered" evidence="1">
    <location>
        <begin position="150"/>
        <end position="195"/>
    </location>
</feature>
<sequence>MRLSARGIMATDDHTDERGSVIAVSDASGVGIGVNRYVEYGIPAATNLGRFQFTGQAWLPELGLYYYKARMYSPTLGRFMQTDPIGYKDGINWYAYVANDPVNRVDPEGKQGTQIASVCRAAPLPCAAAAAGLAVAGALIVKASRPQVLMPRPVAPGMRPPPPPLRPDSNDGVDSGPPRKMEPDRGTVLENRRNLGRGPYNCSNFDCEAQHGGSTETTECPECAGKRANGFPMRGPTPRPIPHRPVPKPDPTPPSKPKPPKKEN</sequence>